<evidence type="ECO:0000313" key="2">
    <source>
        <dbReference type="EMBL" id="TEB09966.1"/>
    </source>
</evidence>
<accession>A0A4Y7RMC3</accession>
<gene>
    <name evidence="2" type="ORF">Pmgp_02769</name>
</gene>
<keyword evidence="3" id="KW-1185">Reference proteome</keyword>
<dbReference type="AlphaFoldDB" id="A0A4Y7RMC3"/>
<dbReference type="SMART" id="SM00567">
    <property type="entry name" value="EZ_HEAT"/>
    <property type="match status" value="3"/>
</dbReference>
<dbReference type="InterPro" id="IPR004155">
    <property type="entry name" value="PBS_lyase_HEAT"/>
</dbReference>
<dbReference type="InterPro" id="IPR000357">
    <property type="entry name" value="HEAT"/>
</dbReference>
<keyword evidence="1" id="KW-0677">Repeat</keyword>
<evidence type="ECO:0000313" key="3">
    <source>
        <dbReference type="Proteomes" id="UP000297597"/>
    </source>
</evidence>
<dbReference type="GO" id="GO:0016491">
    <property type="term" value="F:oxidoreductase activity"/>
    <property type="evidence" value="ECO:0007669"/>
    <property type="project" value="TreeGrafter"/>
</dbReference>
<dbReference type="Proteomes" id="UP000297597">
    <property type="component" value="Unassembled WGS sequence"/>
</dbReference>
<name>A0A4Y7RMC3_9FIRM</name>
<dbReference type="Pfam" id="PF13646">
    <property type="entry name" value="HEAT_2"/>
    <property type="match status" value="1"/>
</dbReference>
<dbReference type="EMBL" id="QFFZ01000035">
    <property type="protein sequence ID" value="TEB09966.1"/>
    <property type="molecule type" value="Genomic_DNA"/>
</dbReference>
<comment type="caution">
    <text evidence="2">The sequence shown here is derived from an EMBL/GenBank/DDBJ whole genome shotgun (WGS) entry which is preliminary data.</text>
</comment>
<dbReference type="SUPFAM" id="SSF48371">
    <property type="entry name" value="ARM repeat"/>
    <property type="match status" value="1"/>
</dbReference>
<organism evidence="2 3">
    <name type="scientific">Pelotomaculum propionicicum</name>
    <dbReference type="NCBI Taxonomy" id="258475"/>
    <lineage>
        <taxon>Bacteria</taxon>
        <taxon>Bacillati</taxon>
        <taxon>Bacillota</taxon>
        <taxon>Clostridia</taxon>
        <taxon>Eubacteriales</taxon>
        <taxon>Desulfotomaculaceae</taxon>
        <taxon>Pelotomaculum</taxon>
    </lineage>
</organism>
<dbReference type="InterPro" id="IPR016024">
    <property type="entry name" value="ARM-type_fold"/>
</dbReference>
<sequence length="132" mass="14121">MNDGENNLEKLIGALRHPEPQTRLRAAWLLGVKKDAGAVAPLVKSLGENRDDPYILATIATALGMIGDIRALDEVMALLKHSYPVVRTAAAEAIGLLGNVGCAEPLKSALKDRNMSVRRAAAKALKNLTRQS</sequence>
<reference evidence="2 3" key="1">
    <citation type="journal article" date="2018" name="Environ. Microbiol.">
        <title>Novel energy conservation strategies and behaviour of Pelotomaculum schinkii driving syntrophic propionate catabolism.</title>
        <authorList>
            <person name="Hidalgo-Ahumada C.A.P."/>
            <person name="Nobu M.K."/>
            <person name="Narihiro T."/>
            <person name="Tamaki H."/>
            <person name="Liu W.T."/>
            <person name="Kamagata Y."/>
            <person name="Stams A.J.M."/>
            <person name="Imachi H."/>
            <person name="Sousa D.Z."/>
        </authorList>
    </citation>
    <scope>NUCLEOTIDE SEQUENCE [LARGE SCALE GENOMIC DNA]</scope>
    <source>
        <strain evidence="2 3">MGP</strain>
    </source>
</reference>
<dbReference type="Gene3D" id="1.25.10.10">
    <property type="entry name" value="Leucine-rich Repeat Variant"/>
    <property type="match status" value="1"/>
</dbReference>
<dbReference type="PANTHER" id="PTHR12697:SF5">
    <property type="entry name" value="DEOXYHYPUSINE HYDROXYLASE"/>
    <property type="match status" value="1"/>
</dbReference>
<dbReference type="RefSeq" id="WP_134214568.1">
    <property type="nucleotide sequence ID" value="NZ_QFFZ01000035.1"/>
</dbReference>
<evidence type="ECO:0000256" key="1">
    <source>
        <dbReference type="ARBA" id="ARBA00022737"/>
    </source>
</evidence>
<dbReference type="OrthoDB" id="2078907at2"/>
<proteinExistence type="predicted"/>
<dbReference type="Pfam" id="PF02985">
    <property type="entry name" value="HEAT"/>
    <property type="match status" value="1"/>
</dbReference>
<dbReference type="InterPro" id="IPR011989">
    <property type="entry name" value="ARM-like"/>
</dbReference>
<dbReference type="PANTHER" id="PTHR12697">
    <property type="entry name" value="PBS LYASE HEAT-LIKE PROTEIN"/>
    <property type="match status" value="1"/>
</dbReference>
<protein>
    <recommendedName>
        <fullName evidence="4">HEAT repeat domain-containing protein</fullName>
    </recommendedName>
</protein>
<evidence type="ECO:0008006" key="4">
    <source>
        <dbReference type="Google" id="ProtNLM"/>
    </source>
</evidence>